<comment type="similarity">
    <text evidence="1">Belongs to the ABC transporter superfamily.</text>
</comment>
<evidence type="ECO:0000256" key="2">
    <source>
        <dbReference type="ARBA" id="ARBA00022448"/>
    </source>
</evidence>
<gene>
    <name evidence="7" type="ORF">ENP86_00635</name>
</gene>
<evidence type="ECO:0000259" key="6">
    <source>
        <dbReference type="PROSITE" id="PS50893"/>
    </source>
</evidence>
<evidence type="ECO:0000313" key="7">
    <source>
        <dbReference type="EMBL" id="HDY58052.1"/>
    </source>
</evidence>
<dbReference type="PANTHER" id="PTHR43820:SF4">
    <property type="entry name" value="HIGH-AFFINITY BRANCHED-CHAIN AMINO ACID TRANSPORT ATP-BINDING PROTEIN LIVF"/>
    <property type="match status" value="1"/>
</dbReference>
<dbReference type="InterPro" id="IPR003439">
    <property type="entry name" value="ABC_transporter-like_ATP-bd"/>
</dbReference>
<dbReference type="CDD" id="cd03224">
    <property type="entry name" value="ABC_TM1139_LivF_branched"/>
    <property type="match status" value="1"/>
</dbReference>
<evidence type="ECO:0000256" key="1">
    <source>
        <dbReference type="ARBA" id="ARBA00005417"/>
    </source>
</evidence>
<dbReference type="SMART" id="SM00382">
    <property type="entry name" value="AAA"/>
    <property type="match status" value="1"/>
</dbReference>
<keyword evidence="3" id="KW-0547">Nucleotide-binding</keyword>
<protein>
    <submittedName>
        <fullName evidence="7">ABC transporter ATP-binding protein</fullName>
    </submittedName>
</protein>
<dbReference type="InterPro" id="IPR030660">
    <property type="entry name" value="ABC_branched_ATPase_LivF/BraG"/>
</dbReference>
<dbReference type="InterPro" id="IPR052156">
    <property type="entry name" value="BCAA_Transport_ATP-bd_LivF"/>
</dbReference>
<keyword evidence="4 7" id="KW-0067">ATP-binding</keyword>
<dbReference type="GO" id="GO:0015658">
    <property type="term" value="F:branched-chain amino acid transmembrane transporter activity"/>
    <property type="evidence" value="ECO:0007669"/>
    <property type="project" value="InterPro"/>
</dbReference>
<dbReference type="AlphaFoldDB" id="A0A7V1EH38"/>
<dbReference type="GO" id="GO:0015807">
    <property type="term" value="P:L-amino acid transport"/>
    <property type="evidence" value="ECO:0007669"/>
    <property type="project" value="TreeGrafter"/>
</dbReference>
<sequence>MERTNPILEVKGLSVSYVGIRALDNISFKVCSGEIVALIGANGAGKSTTLRSISGLVKPVTGTIYFLTKNITGFPAHKIVKLGIGHVPEGRKPFANLSVYENLRLGAYLISDRSSINNTLNRIFKSFPRLKERLSQSAGTLSGGELQMLAMARALMSKPKLLMLDEPSMGLSPILVNEIFSIIKEINSQGTSILLVEQNAHKALSIANYAYVLETGRITLEGKGRDLHENPQVRAAYLGA</sequence>
<keyword evidence="2" id="KW-0813">Transport</keyword>
<reference evidence="7" key="1">
    <citation type="journal article" date="2020" name="mSystems">
        <title>Genome- and Community-Level Interaction Insights into Carbon Utilization and Element Cycling Functions of Hydrothermarchaeota in Hydrothermal Sediment.</title>
        <authorList>
            <person name="Zhou Z."/>
            <person name="Liu Y."/>
            <person name="Xu W."/>
            <person name="Pan J."/>
            <person name="Luo Z.H."/>
            <person name="Li M."/>
        </authorList>
    </citation>
    <scope>NUCLEOTIDE SEQUENCE [LARGE SCALE GENOMIC DNA]</scope>
    <source>
        <strain evidence="7">SpSt-258</strain>
    </source>
</reference>
<dbReference type="PROSITE" id="PS50893">
    <property type="entry name" value="ABC_TRANSPORTER_2"/>
    <property type="match status" value="1"/>
</dbReference>
<accession>A0A7V1EH38</accession>
<keyword evidence="5" id="KW-0029">Amino-acid transport</keyword>
<dbReference type="PANTHER" id="PTHR43820">
    <property type="entry name" value="HIGH-AFFINITY BRANCHED-CHAIN AMINO ACID TRANSPORT ATP-BINDING PROTEIN LIVF"/>
    <property type="match status" value="1"/>
</dbReference>
<name>A0A7V1EH38_UNCW3</name>
<dbReference type="EMBL" id="DSKY01000002">
    <property type="protein sequence ID" value="HDY58052.1"/>
    <property type="molecule type" value="Genomic_DNA"/>
</dbReference>
<organism evidence="7">
    <name type="scientific">candidate division WOR-3 bacterium</name>
    <dbReference type="NCBI Taxonomy" id="2052148"/>
    <lineage>
        <taxon>Bacteria</taxon>
        <taxon>Bacteria division WOR-3</taxon>
    </lineage>
</organism>
<dbReference type="Pfam" id="PF00005">
    <property type="entry name" value="ABC_tran"/>
    <property type="match status" value="1"/>
</dbReference>
<dbReference type="PIRSF" id="PIRSF039137">
    <property type="entry name" value="ABC_branched_ATPase"/>
    <property type="match status" value="1"/>
</dbReference>
<dbReference type="Gene3D" id="3.40.50.300">
    <property type="entry name" value="P-loop containing nucleotide triphosphate hydrolases"/>
    <property type="match status" value="1"/>
</dbReference>
<dbReference type="GO" id="GO:0016887">
    <property type="term" value="F:ATP hydrolysis activity"/>
    <property type="evidence" value="ECO:0007669"/>
    <property type="project" value="InterPro"/>
</dbReference>
<dbReference type="InterPro" id="IPR017871">
    <property type="entry name" value="ABC_transporter-like_CS"/>
</dbReference>
<evidence type="ECO:0000256" key="4">
    <source>
        <dbReference type="ARBA" id="ARBA00022840"/>
    </source>
</evidence>
<feature type="domain" description="ABC transporter" evidence="6">
    <location>
        <begin position="8"/>
        <end position="240"/>
    </location>
</feature>
<dbReference type="PROSITE" id="PS00211">
    <property type="entry name" value="ABC_TRANSPORTER_1"/>
    <property type="match status" value="1"/>
</dbReference>
<dbReference type="InterPro" id="IPR027417">
    <property type="entry name" value="P-loop_NTPase"/>
</dbReference>
<comment type="caution">
    <text evidence="7">The sequence shown here is derived from an EMBL/GenBank/DDBJ whole genome shotgun (WGS) entry which is preliminary data.</text>
</comment>
<evidence type="ECO:0000256" key="5">
    <source>
        <dbReference type="ARBA" id="ARBA00022970"/>
    </source>
</evidence>
<evidence type="ECO:0000256" key="3">
    <source>
        <dbReference type="ARBA" id="ARBA00022741"/>
    </source>
</evidence>
<dbReference type="SUPFAM" id="SSF52540">
    <property type="entry name" value="P-loop containing nucleoside triphosphate hydrolases"/>
    <property type="match status" value="1"/>
</dbReference>
<dbReference type="InterPro" id="IPR003593">
    <property type="entry name" value="AAA+_ATPase"/>
</dbReference>
<dbReference type="GO" id="GO:0005524">
    <property type="term" value="F:ATP binding"/>
    <property type="evidence" value="ECO:0007669"/>
    <property type="project" value="UniProtKB-KW"/>
</dbReference>
<proteinExistence type="inferred from homology"/>